<evidence type="ECO:0000313" key="1">
    <source>
        <dbReference type="Proteomes" id="UP000887576"/>
    </source>
</evidence>
<dbReference type="Proteomes" id="UP000887576">
    <property type="component" value="Unplaced"/>
</dbReference>
<proteinExistence type="predicted"/>
<organism evidence="1 2">
    <name type="scientific">Panagrolaimus sp. JU765</name>
    <dbReference type="NCBI Taxonomy" id="591449"/>
    <lineage>
        <taxon>Eukaryota</taxon>
        <taxon>Metazoa</taxon>
        <taxon>Ecdysozoa</taxon>
        <taxon>Nematoda</taxon>
        <taxon>Chromadorea</taxon>
        <taxon>Rhabditida</taxon>
        <taxon>Tylenchina</taxon>
        <taxon>Panagrolaimomorpha</taxon>
        <taxon>Panagrolaimoidea</taxon>
        <taxon>Panagrolaimidae</taxon>
        <taxon>Panagrolaimus</taxon>
    </lineage>
</organism>
<reference evidence="2" key="1">
    <citation type="submission" date="2022-11" db="UniProtKB">
        <authorList>
            <consortium name="WormBaseParasite"/>
        </authorList>
    </citation>
    <scope>IDENTIFICATION</scope>
</reference>
<name>A0AC34PUL7_9BILA</name>
<dbReference type="WBParaSite" id="JU765_v2.g10119.t1">
    <property type="protein sequence ID" value="JU765_v2.g10119.t1"/>
    <property type="gene ID" value="JU765_v2.g10119"/>
</dbReference>
<accession>A0AC34PUL7</accession>
<sequence length="531" mass="60462">MNHMLILTAFISFLLPVVYCKDLVYVQTIWRHGDRAPEELPYPNDQYTEDYWDRGWAQLTNVGMQQLHELGVFFKNRYVGSFVNSSFNYKEVFFRATDSSRALTSAQCVALGMFPPSGYQKWDPSLNWQPIPIHATTPGAWDALLRPTDLDCPKYDDLWDSKYKHPVNDLIKAKYGDVLKLLENETGYGKNLSIKKAAKLVDITREVEHNMTQPSWVTMKWPNHGGNTTLDIIVEMYRLRRIAQFDNPKLALLRGGVITRDFLDRLLNASEGIFNEGSKMVMYSSHDGTLLALMYSMGIGDNQLISYGSALIFELSRNSDGVYVVEIFYRKDGVVKQLTIPGCSQSAVPILKVARIADFPISKLYRRAVDPRIFVRLSNAIKSNPVAVLFNEEVVMLTKVLRGGIRAVSAFRTCAVHSSSVSRIPSILAVKPDVSFAQQNRYFSAKQPLSVKTVEERIKLVLSLYDKIDPNKLTMDSDFFKDLGLDSLDHVEIVMAIEDEFGFEIPDGDSDRFKTPRDIFRYICDKEDVYE</sequence>
<evidence type="ECO:0000313" key="2">
    <source>
        <dbReference type="WBParaSite" id="JU765_v2.g10119.t1"/>
    </source>
</evidence>
<protein>
    <submittedName>
        <fullName evidence="2">Acyl carrier protein</fullName>
    </submittedName>
</protein>